<feature type="compositionally biased region" description="Low complexity" evidence="2">
    <location>
        <begin position="524"/>
        <end position="533"/>
    </location>
</feature>
<evidence type="ECO:0000313" key="3">
    <source>
        <dbReference type="EMBL" id="KAK0743796.1"/>
    </source>
</evidence>
<dbReference type="AlphaFoldDB" id="A0AA40EQT3"/>
<dbReference type="EMBL" id="JAUKUD010000005">
    <property type="protein sequence ID" value="KAK0743796.1"/>
    <property type="molecule type" value="Genomic_DNA"/>
</dbReference>
<dbReference type="Proteomes" id="UP001172155">
    <property type="component" value="Unassembled WGS sequence"/>
</dbReference>
<feature type="compositionally biased region" description="Polar residues" evidence="2">
    <location>
        <begin position="534"/>
        <end position="543"/>
    </location>
</feature>
<reference evidence="3" key="1">
    <citation type="submission" date="2023-06" db="EMBL/GenBank/DDBJ databases">
        <title>Genome-scale phylogeny and comparative genomics of the fungal order Sordariales.</title>
        <authorList>
            <consortium name="Lawrence Berkeley National Laboratory"/>
            <person name="Hensen N."/>
            <person name="Bonometti L."/>
            <person name="Westerberg I."/>
            <person name="Brannstrom I.O."/>
            <person name="Guillou S."/>
            <person name="Cros-Aarteil S."/>
            <person name="Calhoun S."/>
            <person name="Haridas S."/>
            <person name="Kuo A."/>
            <person name="Mondo S."/>
            <person name="Pangilinan J."/>
            <person name="Riley R."/>
            <person name="LaButti K."/>
            <person name="Andreopoulos B."/>
            <person name="Lipzen A."/>
            <person name="Chen C."/>
            <person name="Yanf M."/>
            <person name="Daum C."/>
            <person name="Ng V."/>
            <person name="Clum A."/>
            <person name="Steindorff A."/>
            <person name="Ohm R."/>
            <person name="Martin F."/>
            <person name="Silar P."/>
            <person name="Natvig D."/>
            <person name="Lalanne C."/>
            <person name="Gautier V."/>
            <person name="Ament-velasquez S.L."/>
            <person name="Kruys A."/>
            <person name="Hutchinson M.I."/>
            <person name="Powell A.J."/>
            <person name="Barry K."/>
            <person name="Miller A.N."/>
            <person name="Grigoriev I.V."/>
            <person name="Debuchy R."/>
            <person name="Gladieux P."/>
            <person name="Thoren M.H."/>
            <person name="Johannesson H."/>
        </authorList>
    </citation>
    <scope>NUCLEOTIDE SEQUENCE</scope>
    <source>
        <strain evidence="3">SMH3187-1</strain>
    </source>
</reference>
<feature type="region of interest" description="Disordered" evidence="2">
    <location>
        <begin position="445"/>
        <end position="616"/>
    </location>
</feature>
<keyword evidence="4" id="KW-1185">Reference proteome</keyword>
<feature type="compositionally biased region" description="Acidic residues" evidence="2">
    <location>
        <begin position="556"/>
        <end position="605"/>
    </location>
</feature>
<proteinExistence type="predicted"/>
<protein>
    <submittedName>
        <fullName evidence="3">Uncharacterized protein</fullName>
    </submittedName>
</protein>
<name>A0AA40EQT3_9PEZI</name>
<feature type="compositionally biased region" description="Low complexity" evidence="2">
    <location>
        <begin position="463"/>
        <end position="475"/>
    </location>
</feature>
<comment type="caution">
    <text evidence="3">The sequence shown here is derived from an EMBL/GenBank/DDBJ whole genome shotgun (WGS) entry which is preliminary data.</text>
</comment>
<evidence type="ECO:0000256" key="1">
    <source>
        <dbReference type="SAM" id="Coils"/>
    </source>
</evidence>
<feature type="region of interest" description="Disordered" evidence="2">
    <location>
        <begin position="66"/>
        <end position="166"/>
    </location>
</feature>
<organism evidence="3 4">
    <name type="scientific">Schizothecium vesticola</name>
    <dbReference type="NCBI Taxonomy" id="314040"/>
    <lineage>
        <taxon>Eukaryota</taxon>
        <taxon>Fungi</taxon>
        <taxon>Dikarya</taxon>
        <taxon>Ascomycota</taxon>
        <taxon>Pezizomycotina</taxon>
        <taxon>Sordariomycetes</taxon>
        <taxon>Sordariomycetidae</taxon>
        <taxon>Sordariales</taxon>
        <taxon>Schizotheciaceae</taxon>
        <taxon>Schizothecium</taxon>
    </lineage>
</organism>
<feature type="compositionally biased region" description="Polar residues" evidence="2">
    <location>
        <begin position="78"/>
        <end position="98"/>
    </location>
</feature>
<feature type="coiled-coil region" evidence="1">
    <location>
        <begin position="336"/>
        <end position="377"/>
    </location>
</feature>
<evidence type="ECO:0000313" key="4">
    <source>
        <dbReference type="Proteomes" id="UP001172155"/>
    </source>
</evidence>
<sequence length="758" mass="82381">MAEAASRSGSIALKAPKDKSCPYCDQSFTSSSLGRHLDLYIKERNPKAPDGIHNVDEIRKIRCGVTRRHPRRSLAPRDTSTSVGTPTAASRKSPTSDYAESWAVKSPVSQREGRVADGAGRRALPQGRDIAASLADGVKSDDGDDAGEGPRPVRKGVSNRQALKQQHEARRRYQHALDTARASELALREIIGSLRATKREIDATSMPFNFDPLSLDFPALTLQCLEPPPTLFSSTQTCTTTSWSLRPPGLQQLEALQRYFAKEFRVWKAACVATASATSAELASPSPLSPRSDGRDAIQRAEKVVQETESLVYEHLQGTFDVWAAISPEQRAEVWILELARSVVRKQREAKELKQAHQNLEQENASLKLQLEQQRRSLLPPEFSISPPTTILFDPTVASHLREDYIARGASSPGLYDSASDINVVVSGAVERWRRAVVSARSVGVGLQHQRPLGLPATGNLHTTAAASSDPPTTTGFHYGRAQSPNETGPQGRTLPHHTQRLLSPLQPRRTTESISARLPSIDAVTAAATATAPQETSRSRTGVSLGDSNATADSSNDEDDDMSEQDDGGADIDADGDAEEDADGDAEENVNEEDHEGADEDADADHDVDVGHGNGPRFMALEDSVDAEMDENQSYGDMTPMADTASLIKQEMQAQHSHQLHDSYGNRFVPMQPQQPGQLHIPRTRDGMYGFAMQNNNIGMGGMRSVTHGGTLDPGSNYHLGSPITGMPAMQGMRDRQVSHADMSTMHNVVGEPMYMD</sequence>
<keyword evidence="1" id="KW-0175">Coiled coil</keyword>
<gene>
    <name evidence="3" type="ORF">B0T18DRAFT_371922</name>
</gene>
<accession>A0AA40EQT3</accession>
<evidence type="ECO:0000256" key="2">
    <source>
        <dbReference type="SAM" id="MobiDB-lite"/>
    </source>
</evidence>